<feature type="domain" description="Cytochrome c" evidence="5">
    <location>
        <begin position="193"/>
        <end position="268"/>
    </location>
</feature>
<keyword evidence="1 4" id="KW-0349">Heme</keyword>
<dbReference type="InterPro" id="IPR036280">
    <property type="entry name" value="Multihaem_cyt_sf"/>
</dbReference>
<dbReference type="Gene3D" id="1.10.760.10">
    <property type="entry name" value="Cytochrome c-like domain"/>
    <property type="match status" value="1"/>
</dbReference>
<evidence type="ECO:0000256" key="1">
    <source>
        <dbReference type="ARBA" id="ARBA00022617"/>
    </source>
</evidence>
<evidence type="ECO:0000313" key="7">
    <source>
        <dbReference type="Proteomes" id="UP001203423"/>
    </source>
</evidence>
<dbReference type="RefSeq" id="WP_248943122.1">
    <property type="nucleotide sequence ID" value="NZ_JAKIKS010000193.1"/>
</dbReference>
<reference evidence="6 7" key="1">
    <citation type="submission" date="2022-01" db="EMBL/GenBank/DDBJ databases">
        <title>Whole genome-based taxonomy of the Shewanellaceae.</title>
        <authorList>
            <person name="Martin-Rodriguez A.J."/>
        </authorList>
    </citation>
    <scope>NUCLEOTIDE SEQUENCE [LARGE SCALE GENOMIC DNA]</scope>
    <source>
        <strain evidence="6 7">DSM 17177</strain>
    </source>
</reference>
<proteinExistence type="predicted"/>
<dbReference type="SUPFAM" id="SSF46626">
    <property type="entry name" value="Cytochrome c"/>
    <property type="match status" value="1"/>
</dbReference>
<keyword evidence="3 4" id="KW-0408">Iron</keyword>
<evidence type="ECO:0000256" key="2">
    <source>
        <dbReference type="ARBA" id="ARBA00022723"/>
    </source>
</evidence>
<dbReference type="Pfam" id="PF13442">
    <property type="entry name" value="Cytochrome_CBB3"/>
    <property type="match status" value="1"/>
</dbReference>
<dbReference type="InterPro" id="IPR009056">
    <property type="entry name" value="Cyt_c-like_dom"/>
</dbReference>
<dbReference type="SUPFAM" id="SSF48695">
    <property type="entry name" value="Multiheme cytochromes"/>
    <property type="match status" value="1"/>
</dbReference>
<dbReference type="PROSITE" id="PS51007">
    <property type="entry name" value="CYTC"/>
    <property type="match status" value="1"/>
</dbReference>
<protein>
    <submittedName>
        <fullName evidence="6">Cytochrome c</fullName>
    </submittedName>
</protein>
<evidence type="ECO:0000259" key="5">
    <source>
        <dbReference type="PROSITE" id="PS51007"/>
    </source>
</evidence>
<dbReference type="InterPro" id="IPR036909">
    <property type="entry name" value="Cyt_c-like_dom_sf"/>
</dbReference>
<evidence type="ECO:0000256" key="4">
    <source>
        <dbReference type="PROSITE-ProRule" id="PRU00433"/>
    </source>
</evidence>
<organism evidence="6 7">
    <name type="scientific">Shewanella surugensis</name>
    <dbReference type="NCBI Taxonomy" id="212020"/>
    <lineage>
        <taxon>Bacteria</taxon>
        <taxon>Pseudomonadati</taxon>
        <taxon>Pseudomonadota</taxon>
        <taxon>Gammaproteobacteria</taxon>
        <taxon>Alteromonadales</taxon>
        <taxon>Shewanellaceae</taxon>
        <taxon>Shewanella</taxon>
    </lineage>
</organism>
<evidence type="ECO:0000256" key="3">
    <source>
        <dbReference type="ARBA" id="ARBA00023004"/>
    </source>
</evidence>
<dbReference type="Proteomes" id="UP001203423">
    <property type="component" value="Unassembled WGS sequence"/>
</dbReference>
<accession>A0ABT0LJ41</accession>
<sequence>MLNLKYWAKRRRVAGYGLDLLVLLILLMTVNLGVEAIELACQSCHINAQETERIYQQSDIKHNYDLECSACHHHLVNDKPIPGLPAYIANSVAGGLKVKKTYLNAKKLMFSAPTLDGQSVAKYTRSGLAAFLTSPVARFPFAAHNGMYPLTAAEITQVLKENEVDLAILHDKEPHNKVFDKKVRNNTPLNQFASIDVGEILFSQHCQSCHHSTGQGPLLRIGMPLLSFNYVQQALRYNLPQLVSKMPDFSFLSAQEVKQVYVYMSQSAADLTQLILPKTTYQFERPAHIYTKVLVPLFSSACRHCHTSSIAEQTPLKVLFSSDNMDFYLGKTKQGFEPLGQSMALILPTKLSIALLQDLTQAHVKGAADTLAKHSTAGLSSELSQEADFYQCQDSALLSRLKARQQEWQGRYYQDEYSQNQYRQDQDNQAEYMQKQPPYRANERKVKGMPLTLAPVDQQVISKIELWQVAGCPIRGQLACEPCQGRQINERY</sequence>
<gene>
    <name evidence="6" type="ORF">L2764_25230</name>
</gene>
<dbReference type="EMBL" id="JAKIKS010000193">
    <property type="protein sequence ID" value="MCL1127685.1"/>
    <property type="molecule type" value="Genomic_DNA"/>
</dbReference>
<keyword evidence="7" id="KW-1185">Reference proteome</keyword>
<evidence type="ECO:0000313" key="6">
    <source>
        <dbReference type="EMBL" id="MCL1127685.1"/>
    </source>
</evidence>
<comment type="caution">
    <text evidence="6">The sequence shown here is derived from an EMBL/GenBank/DDBJ whole genome shotgun (WGS) entry which is preliminary data.</text>
</comment>
<name>A0ABT0LJ41_9GAMM</name>
<keyword evidence="2 4" id="KW-0479">Metal-binding</keyword>